<keyword evidence="5 6" id="KW-0560">Oxidoreductase</keyword>
<gene>
    <name evidence="8" type="ORF">FC62_GL001262</name>
</gene>
<keyword evidence="2 6" id="KW-0285">Flavoprotein</keyword>
<dbReference type="GO" id="GO:0050660">
    <property type="term" value="F:flavin adenine dinucleotide binding"/>
    <property type="evidence" value="ECO:0007669"/>
    <property type="project" value="UniProtKB-UniRule"/>
</dbReference>
<keyword evidence="3 6" id="KW-0274">FAD</keyword>
<keyword evidence="4 6" id="KW-0521">NADP</keyword>
<dbReference type="AlphaFoldDB" id="A0A0R1GU86"/>
<evidence type="ECO:0000256" key="3">
    <source>
        <dbReference type="ARBA" id="ARBA00022827"/>
    </source>
</evidence>
<proteinExistence type="inferred from homology"/>
<feature type="binding site" evidence="6">
    <location>
        <position position="55"/>
    </location>
    <ligand>
        <name>FAD</name>
        <dbReference type="ChEBI" id="CHEBI:57692"/>
    </ligand>
</feature>
<dbReference type="PATRIC" id="fig|1423722.3.peg.1287"/>
<comment type="subunit">
    <text evidence="1 6">Homodimer.</text>
</comment>
<dbReference type="EMBL" id="AZCV01000005">
    <property type="protein sequence ID" value="KRK37384.1"/>
    <property type="molecule type" value="Genomic_DNA"/>
</dbReference>
<comment type="cofactor">
    <cofactor evidence="6">
        <name>FAD</name>
        <dbReference type="ChEBI" id="CHEBI:57692"/>
    </cofactor>
    <text evidence="6">Binds 1 FAD per subunit.</text>
</comment>
<comment type="caution">
    <text evidence="8">The sequence shown here is derived from an EMBL/GenBank/DDBJ whole genome shotgun (WGS) entry which is preliminary data.</text>
</comment>
<comment type="caution">
    <text evidence="6">Lacks conserved residue(s) required for the propagation of feature annotation.</text>
</comment>
<reference evidence="8 9" key="1">
    <citation type="journal article" date="2015" name="Genome Announc.">
        <title>Expanding the biotechnology potential of lactobacilli through comparative genomics of 213 strains and associated genera.</title>
        <authorList>
            <person name="Sun Z."/>
            <person name="Harris H.M."/>
            <person name="McCann A."/>
            <person name="Guo C."/>
            <person name="Argimon S."/>
            <person name="Zhang W."/>
            <person name="Yang X."/>
            <person name="Jeffery I.B."/>
            <person name="Cooney J.C."/>
            <person name="Kagawa T.F."/>
            <person name="Liu W."/>
            <person name="Song Y."/>
            <person name="Salvetti E."/>
            <person name="Wrobel A."/>
            <person name="Rasinkangas P."/>
            <person name="Parkhill J."/>
            <person name="Rea M.C."/>
            <person name="O'Sullivan O."/>
            <person name="Ritari J."/>
            <person name="Douillard F.P."/>
            <person name="Paul Ross R."/>
            <person name="Yang R."/>
            <person name="Briner A.E."/>
            <person name="Felis G.E."/>
            <person name="de Vos W.M."/>
            <person name="Barrangou R."/>
            <person name="Klaenhammer T.R."/>
            <person name="Caufield P.W."/>
            <person name="Cui Y."/>
            <person name="Zhang H."/>
            <person name="O'Toole P.W."/>
        </authorList>
    </citation>
    <scope>NUCLEOTIDE SEQUENCE [LARGE SCALE GENOMIC DNA]</scope>
    <source>
        <strain evidence="8 9">DSM 20534</strain>
    </source>
</reference>
<feature type="binding site" evidence="6">
    <location>
        <position position="140"/>
    </location>
    <ligand>
        <name>FAD</name>
        <dbReference type="ChEBI" id="CHEBI:57692"/>
    </ligand>
</feature>
<dbReference type="GO" id="GO:0004324">
    <property type="term" value="F:ferredoxin-NADP+ reductase activity"/>
    <property type="evidence" value="ECO:0007669"/>
    <property type="project" value="UniProtKB-UniRule"/>
</dbReference>
<protein>
    <recommendedName>
        <fullName evidence="6">Ferredoxin--NADP reductase</fullName>
        <shortName evidence="6">FNR</shortName>
        <shortName evidence="6">Fd-NADP(+) reductase</shortName>
        <ecNumber evidence="6">1.18.1.2</ecNumber>
    </recommendedName>
</protein>
<feature type="binding site" evidence="6">
    <location>
        <position position="302"/>
    </location>
    <ligand>
        <name>FAD</name>
        <dbReference type="ChEBI" id="CHEBI:57692"/>
    </ligand>
</feature>
<dbReference type="Proteomes" id="UP000050909">
    <property type="component" value="Unassembled WGS sequence"/>
</dbReference>
<evidence type="ECO:0000313" key="8">
    <source>
        <dbReference type="EMBL" id="KRK37384.1"/>
    </source>
</evidence>
<feature type="binding site" evidence="6">
    <location>
        <position position="108"/>
    </location>
    <ligand>
        <name>FAD</name>
        <dbReference type="ChEBI" id="CHEBI:57692"/>
    </ligand>
</feature>
<sequence length="345" mass="37740">MKLVNINVKVDITKSKRWQIFMEENYDLAIIGAGPVGLYAGYFASLHGLSTVILESLAQVGGQPAQIYPAKELLDIPVFSRITGDQLTANLSNQLSTESATIKTNYKVETIDQNKAAAGLIINGELSAKSIIIATGLGAFSPKKLPLDIPESARPHFHYFIKDPAAFTSKRVAVLGGGDSALDWADLLQQNGVDVAVIHRRNKFRGLDRTIAHLNDSEHAELITPYLPIQVTSTPSGQIKLSLKDVTEGSTLEETFDEVLVAYGFKTKNDFVDDWGVKTDNGFIHVNRQMATNRPAIYAIGDAVTYESRVPIIALGFGEAQIAITDIMRSRFPEKKITLHSTSIK</sequence>
<dbReference type="InterPro" id="IPR022890">
    <property type="entry name" value="Fd--NADP_Rdtase_type_2"/>
</dbReference>
<dbReference type="EC" id="1.18.1.2" evidence="6"/>
<accession>A0A0R1GU86</accession>
<dbReference type="InterPro" id="IPR023753">
    <property type="entry name" value="FAD/NAD-binding_dom"/>
</dbReference>
<evidence type="ECO:0000313" key="9">
    <source>
        <dbReference type="Proteomes" id="UP000050909"/>
    </source>
</evidence>
<dbReference type="PANTHER" id="PTHR48105">
    <property type="entry name" value="THIOREDOXIN REDUCTASE 1-RELATED-RELATED"/>
    <property type="match status" value="1"/>
</dbReference>
<dbReference type="Pfam" id="PF07992">
    <property type="entry name" value="Pyr_redox_2"/>
    <property type="match status" value="1"/>
</dbReference>
<dbReference type="SUPFAM" id="SSF51905">
    <property type="entry name" value="FAD/NAD(P)-binding domain"/>
    <property type="match status" value="1"/>
</dbReference>
<name>A0A0R1GU86_9LACO</name>
<dbReference type="HAMAP" id="MF_01685">
    <property type="entry name" value="FENR2"/>
    <property type="match status" value="1"/>
</dbReference>
<comment type="catalytic activity">
    <reaction evidence="6">
        <text>2 reduced [2Fe-2S]-[ferredoxin] + NADP(+) + H(+) = 2 oxidized [2Fe-2S]-[ferredoxin] + NADPH</text>
        <dbReference type="Rhea" id="RHEA:20125"/>
        <dbReference type="Rhea" id="RHEA-COMP:10000"/>
        <dbReference type="Rhea" id="RHEA-COMP:10001"/>
        <dbReference type="ChEBI" id="CHEBI:15378"/>
        <dbReference type="ChEBI" id="CHEBI:33737"/>
        <dbReference type="ChEBI" id="CHEBI:33738"/>
        <dbReference type="ChEBI" id="CHEBI:57783"/>
        <dbReference type="ChEBI" id="CHEBI:58349"/>
        <dbReference type="EC" id="1.18.1.2"/>
    </reaction>
</comment>
<dbReference type="PRINTS" id="PR00368">
    <property type="entry name" value="FADPNR"/>
</dbReference>
<comment type="similarity">
    <text evidence="6">Belongs to the ferredoxin--NADP reductase type 2 family.</text>
</comment>
<dbReference type="PRINTS" id="PR00469">
    <property type="entry name" value="PNDRDTASEII"/>
</dbReference>
<evidence type="ECO:0000256" key="2">
    <source>
        <dbReference type="ARBA" id="ARBA00022630"/>
    </source>
</evidence>
<dbReference type="Gene3D" id="3.50.50.60">
    <property type="entry name" value="FAD/NAD(P)-binding domain"/>
    <property type="match status" value="2"/>
</dbReference>
<evidence type="ECO:0000256" key="6">
    <source>
        <dbReference type="HAMAP-Rule" id="MF_01685"/>
    </source>
</evidence>
<feature type="binding site" evidence="6">
    <location>
        <position position="63"/>
    </location>
    <ligand>
        <name>FAD</name>
        <dbReference type="ChEBI" id="CHEBI:57692"/>
    </ligand>
</feature>
<evidence type="ECO:0000259" key="7">
    <source>
        <dbReference type="Pfam" id="PF07992"/>
    </source>
</evidence>
<organism evidence="8 9">
    <name type="scientific">Amylolactobacillus amylotrophicus DSM 20534</name>
    <dbReference type="NCBI Taxonomy" id="1423722"/>
    <lineage>
        <taxon>Bacteria</taxon>
        <taxon>Bacillati</taxon>
        <taxon>Bacillota</taxon>
        <taxon>Bacilli</taxon>
        <taxon>Lactobacillales</taxon>
        <taxon>Lactobacillaceae</taxon>
        <taxon>Amylolactobacillus</taxon>
    </lineage>
</organism>
<feature type="domain" description="FAD/NAD(P)-binding" evidence="7">
    <location>
        <begin position="26"/>
        <end position="307"/>
    </location>
</feature>
<evidence type="ECO:0000256" key="4">
    <source>
        <dbReference type="ARBA" id="ARBA00022857"/>
    </source>
</evidence>
<dbReference type="GO" id="GO:0050661">
    <property type="term" value="F:NADP binding"/>
    <property type="evidence" value="ECO:0007669"/>
    <property type="project" value="UniProtKB-UniRule"/>
</dbReference>
<feature type="binding site" evidence="6">
    <location>
        <position position="343"/>
    </location>
    <ligand>
        <name>FAD</name>
        <dbReference type="ChEBI" id="CHEBI:57692"/>
    </ligand>
</feature>
<dbReference type="InterPro" id="IPR050097">
    <property type="entry name" value="Ferredoxin-NADP_redctase_2"/>
</dbReference>
<keyword evidence="9" id="KW-1185">Reference proteome</keyword>
<feature type="binding site" evidence="6">
    <location>
        <position position="68"/>
    </location>
    <ligand>
        <name>FAD</name>
        <dbReference type="ChEBI" id="CHEBI:57692"/>
    </ligand>
</feature>
<evidence type="ECO:0000256" key="5">
    <source>
        <dbReference type="ARBA" id="ARBA00023002"/>
    </source>
</evidence>
<evidence type="ECO:0000256" key="1">
    <source>
        <dbReference type="ARBA" id="ARBA00011738"/>
    </source>
</evidence>
<dbReference type="InterPro" id="IPR036188">
    <property type="entry name" value="FAD/NAD-bd_sf"/>
</dbReference>